<sequence>MSRVHFKAVEVRGDSMSPNYNDGDWLLFRLLPAKSKSSSKAKALVGKVVLIQRRSQVGKDFLQVKRVTKITSEANIGNEIKFWVEGDNATNSTDSRSWGALNYEEVIGRLIFRYKKS</sequence>
<dbReference type="InterPro" id="IPR052064">
    <property type="entry name" value="Mito_IMP1_subunit"/>
</dbReference>
<dbReference type="Pfam" id="PF10502">
    <property type="entry name" value="Peptidase_S26"/>
    <property type="match status" value="1"/>
</dbReference>
<dbReference type="EMBL" id="CAFBNP010000126">
    <property type="protein sequence ID" value="CAB4956209.1"/>
    <property type="molecule type" value="Genomic_DNA"/>
</dbReference>
<evidence type="ECO:0000256" key="1">
    <source>
        <dbReference type="ARBA" id="ARBA00004273"/>
    </source>
</evidence>
<evidence type="ECO:0000313" key="7">
    <source>
        <dbReference type="EMBL" id="CAB4727219.1"/>
    </source>
</evidence>
<dbReference type="PANTHER" id="PTHR12383:SF16">
    <property type="entry name" value="MITOCHONDRIAL INNER MEMBRANE PROTEASE SUBUNIT 1"/>
    <property type="match status" value="1"/>
</dbReference>
<keyword evidence="3" id="KW-0378">Hydrolase</keyword>
<gene>
    <name evidence="7" type="ORF">UFOPK2782_00087</name>
    <name evidence="8" type="ORF">UFOPK3828_00676</name>
</gene>
<evidence type="ECO:0000256" key="4">
    <source>
        <dbReference type="ARBA" id="ARBA00023128"/>
    </source>
</evidence>
<dbReference type="InterPro" id="IPR019758">
    <property type="entry name" value="Pept_S26A_signal_pept_1_CS"/>
</dbReference>
<dbReference type="CDD" id="cd06530">
    <property type="entry name" value="S26_SPase_I"/>
    <property type="match status" value="1"/>
</dbReference>
<dbReference type="GO" id="GO:0004252">
    <property type="term" value="F:serine-type endopeptidase activity"/>
    <property type="evidence" value="ECO:0007669"/>
    <property type="project" value="InterPro"/>
</dbReference>
<dbReference type="PANTHER" id="PTHR12383">
    <property type="entry name" value="PROTEASE FAMILY S26 MITOCHONDRIAL INNER MEMBRANE PROTEASE-RELATED"/>
    <property type="match status" value="1"/>
</dbReference>
<accession>A0A6J7KNZ9</accession>
<keyword evidence="4" id="KW-0496">Mitochondrion</keyword>
<protein>
    <submittedName>
        <fullName evidence="8">Unannotated protein</fullName>
    </submittedName>
</protein>
<organism evidence="8">
    <name type="scientific">freshwater metagenome</name>
    <dbReference type="NCBI Taxonomy" id="449393"/>
    <lineage>
        <taxon>unclassified sequences</taxon>
        <taxon>metagenomes</taxon>
        <taxon>ecological metagenomes</taxon>
    </lineage>
</organism>
<feature type="domain" description="Peptidase S26" evidence="6">
    <location>
        <begin position="81"/>
        <end position="114"/>
    </location>
</feature>
<dbReference type="GO" id="GO:0006465">
    <property type="term" value="P:signal peptide processing"/>
    <property type="evidence" value="ECO:0007669"/>
    <property type="project" value="InterPro"/>
</dbReference>
<evidence type="ECO:0000313" key="8">
    <source>
        <dbReference type="EMBL" id="CAB4956209.1"/>
    </source>
</evidence>
<dbReference type="InterPro" id="IPR036286">
    <property type="entry name" value="LexA/Signal_pep-like_sf"/>
</dbReference>
<dbReference type="PROSITE" id="PS00761">
    <property type="entry name" value="SPASE_I_3"/>
    <property type="match status" value="1"/>
</dbReference>
<dbReference type="SUPFAM" id="SSF51306">
    <property type="entry name" value="LexA/Signal peptidase"/>
    <property type="match status" value="1"/>
</dbReference>
<dbReference type="InterPro" id="IPR019533">
    <property type="entry name" value="Peptidase_S26"/>
</dbReference>
<proteinExistence type="predicted"/>
<dbReference type="EMBL" id="CAEZYS010000005">
    <property type="protein sequence ID" value="CAB4727219.1"/>
    <property type="molecule type" value="Genomic_DNA"/>
</dbReference>
<dbReference type="AlphaFoldDB" id="A0A6J7KNZ9"/>
<keyword evidence="2" id="KW-0999">Mitochondrion inner membrane</keyword>
<evidence type="ECO:0000259" key="6">
    <source>
        <dbReference type="Pfam" id="PF10502"/>
    </source>
</evidence>
<reference evidence="8" key="1">
    <citation type="submission" date="2020-05" db="EMBL/GenBank/DDBJ databases">
        <authorList>
            <person name="Chiriac C."/>
            <person name="Salcher M."/>
            <person name="Ghai R."/>
            <person name="Kavagutti S V."/>
        </authorList>
    </citation>
    <scope>NUCLEOTIDE SEQUENCE</scope>
</reference>
<evidence type="ECO:0000256" key="2">
    <source>
        <dbReference type="ARBA" id="ARBA00022792"/>
    </source>
</evidence>
<comment type="subcellular location">
    <subcellularLocation>
        <location evidence="1">Mitochondrion inner membrane</location>
    </subcellularLocation>
</comment>
<evidence type="ECO:0000256" key="5">
    <source>
        <dbReference type="ARBA" id="ARBA00023136"/>
    </source>
</evidence>
<keyword evidence="5" id="KW-0472">Membrane</keyword>
<dbReference type="GO" id="GO:0005743">
    <property type="term" value="C:mitochondrial inner membrane"/>
    <property type="evidence" value="ECO:0007669"/>
    <property type="project" value="UniProtKB-SubCell"/>
</dbReference>
<name>A0A6J7KNZ9_9ZZZZ</name>
<dbReference type="Gene3D" id="2.10.109.10">
    <property type="entry name" value="Umud Fragment, subunit A"/>
    <property type="match status" value="1"/>
</dbReference>
<evidence type="ECO:0000256" key="3">
    <source>
        <dbReference type="ARBA" id="ARBA00022801"/>
    </source>
</evidence>